<dbReference type="Pfam" id="PF00294">
    <property type="entry name" value="PfkB"/>
    <property type="match status" value="1"/>
</dbReference>
<evidence type="ECO:0000313" key="10">
    <source>
        <dbReference type="Proteomes" id="UP000319731"/>
    </source>
</evidence>
<dbReference type="PANTHER" id="PTHR42909">
    <property type="entry name" value="ZGC:136858"/>
    <property type="match status" value="1"/>
</dbReference>
<dbReference type="InterPro" id="IPR011611">
    <property type="entry name" value="PfkB_dom"/>
</dbReference>
<evidence type="ECO:0000259" key="8">
    <source>
        <dbReference type="Pfam" id="PF00294"/>
    </source>
</evidence>
<evidence type="ECO:0000256" key="7">
    <source>
        <dbReference type="ARBA" id="ARBA00023295"/>
    </source>
</evidence>
<proteinExistence type="inferred from homology"/>
<dbReference type="InterPro" id="IPR029056">
    <property type="entry name" value="Ribokinase-like"/>
</dbReference>
<dbReference type="EMBL" id="QEAO01000009">
    <property type="protein sequence ID" value="TPX35252.1"/>
    <property type="molecule type" value="Genomic_DNA"/>
</dbReference>
<dbReference type="Gene3D" id="3.40.1790.10">
    <property type="entry name" value="Indigoidine synthase domain"/>
    <property type="match status" value="1"/>
</dbReference>
<dbReference type="SUPFAM" id="SSF53613">
    <property type="entry name" value="Ribokinase-like"/>
    <property type="match status" value="1"/>
</dbReference>
<keyword evidence="3" id="KW-0418">Kinase</keyword>
<dbReference type="InterPro" id="IPR007342">
    <property type="entry name" value="PsuG"/>
</dbReference>
<evidence type="ECO:0000313" key="9">
    <source>
        <dbReference type="EMBL" id="TPX35252.1"/>
    </source>
</evidence>
<dbReference type="InterPro" id="IPR022830">
    <property type="entry name" value="Indigdn_synthA-like"/>
</dbReference>
<keyword evidence="4" id="KW-0378">Hydrolase</keyword>
<protein>
    <submittedName>
        <fullName evidence="9">Pseudouridylate synthase</fullName>
    </submittedName>
</protein>
<sequence length="672" mass="72163">MLTRLIPRYGSNSVSARTSLNRFTHSRSIIQVSEEVRHALETKQPIVALESTIISHGLPFPHNLDVARSLEAIVRENGCGCVPATMAIINGNIKVGLTPQDLQLLASPDAKVIKTSRRDFAHVVAGKLHGATTVASTMWIANQIGVHVFATGGIGGVHRGVSETMDVSADLTELGRTPVAVVCSGVKKTMGVTVATLNSNQFPAFYTRDSGIESPLTLPTEFEMAQLVKANLDLDLQSGLVIAVPIPEDKAPDAKLLQSVIEEAIQAAVSQGIHGKHVTPFILKRVAEKSKGLSLKANIALVENNARVGSRIAKHLADLYNPSSQSSRNYSTARSQSAENSRPIVIIGGTALDFTGKIDADTNPLYTSNPGIATQTLGGVGRNVAEACLRSGGNPVFVSAVGDDMVGRHCLDKLNSIGMDTTEIITSATESTAVYNAILDSKGDLVTAVADMRINKALNSVNVESLLIKFRPQLLAFDGNLDSSAMRRVLTDFKDCKSVNPRAMLCFEPTSVEKSKRLLNAMKDCSIRHIDIMVPNLMELEEMHQAGVELGLIYSAGQFKGPSKMNMWDRDIKLLQVLQLTTHLVVKNGIHGVKYFCDLGNNEVEARHFDAQAVSNMVSATGAGDTLLGVMLHVLTQTNMDFTRAIPEGMKAASLSVSSRGAVSENIKPFKL</sequence>
<dbReference type="GO" id="GO:0005737">
    <property type="term" value="C:cytoplasm"/>
    <property type="evidence" value="ECO:0007669"/>
    <property type="project" value="TreeGrafter"/>
</dbReference>
<dbReference type="GO" id="GO:0016301">
    <property type="term" value="F:kinase activity"/>
    <property type="evidence" value="ECO:0007669"/>
    <property type="project" value="UniProtKB-KW"/>
</dbReference>
<keyword evidence="6" id="KW-0456">Lyase</keyword>
<dbReference type="AlphaFoldDB" id="A0A507C6K3"/>
<feature type="domain" description="Carbohydrate kinase PfkB" evidence="8">
    <location>
        <begin position="345"/>
        <end position="664"/>
    </location>
</feature>
<dbReference type="HAMAP" id="MF_01876">
    <property type="entry name" value="PsiMP_glycosidase"/>
    <property type="match status" value="1"/>
</dbReference>
<evidence type="ECO:0000256" key="1">
    <source>
        <dbReference type="ARBA" id="ARBA00022679"/>
    </source>
</evidence>
<dbReference type="Gene3D" id="3.40.1190.20">
    <property type="match status" value="1"/>
</dbReference>
<evidence type="ECO:0000256" key="6">
    <source>
        <dbReference type="ARBA" id="ARBA00023239"/>
    </source>
</evidence>
<dbReference type="GO" id="GO:0016798">
    <property type="term" value="F:hydrolase activity, acting on glycosyl bonds"/>
    <property type="evidence" value="ECO:0007669"/>
    <property type="project" value="UniProtKB-KW"/>
</dbReference>
<accession>A0A507C6K3</accession>
<evidence type="ECO:0000256" key="3">
    <source>
        <dbReference type="ARBA" id="ARBA00022777"/>
    </source>
</evidence>
<dbReference type="InterPro" id="IPR002173">
    <property type="entry name" value="Carboh/pur_kinase_PfkB_CS"/>
</dbReference>
<dbReference type="GO" id="GO:0004730">
    <property type="term" value="F:pseudouridylate synthase activity"/>
    <property type="evidence" value="ECO:0007669"/>
    <property type="project" value="InterPro"/>
</dbReference>
<dbReference type="CDD" id="cd01941">
    <property type="entry name" value="YeiC_kinase_like"/>
    <property type="match status" value="1"/>
</dbReference>
<gene>
    <name evidence="9" type="ORF">SmJEL517_g02285</name>
</gene>
<dbReference type="GeneID" id="42003510"/>
<reference evidence="9 10" key="1">
    <citation type="journal article" date="2019" name="Sci. Rep.">
        <title>Comparative genomics of chytrid fungi reveal insights into the obligate biotrophic and pathogenic lifestyle of Synchytrium endobioticum.</title>
        <authorList>
            <person name="van de Vossenberg B.T.L.H."/>
            <person name="Warris S."/>
            <person name="Nguyen H.D.T."/>
            <person name="van Gent-Pelzer M.P.E."/>
            <person name="Joly D.L."/>
            <person name="van de Geest H.C."/>
            <person name="Bonants P.J.M."/>
            <person name="Smith D.S."/>
            <person name="Levesque C.A."/>
            <person name="van der Lee T.A.J."/>
        </authorList>
    </citation>
    <scope>NUCLEOTIDE SEQUENCE [LARGE SCALE GENOMIC DNA]</scope>
    <source>
        <strain evidence="9 10">JEL517</strain>
    </source>
</reference>
<dbReference type="PANTHER" id="PTHR42909:SF1">
    <property type="entry name" value="CARBOHYDRATE KINASE PFKB DOMAIN-CONTAINING PROTEIN"/>
    <property type="match status" value="1"/>
</dbReference>
<dbReference type="OrthoDB" id="198885at2759"/>
<evidence type="ECO:0000256" key="4">
    <source>
        <dbReference type="ARBA" id="ARBA00022801"/>
    </source>
</evidence>
<comment type="caution">
    <text evidence="9">The sequence shown here is derived from an EMBL/GenBank/DDBJ whole genome shotgun (WGS) entry which is preliminary data.</text>
</comment>
<evidence type="ECO:0000256" key="2">
    <source>
        <dbReference type="ARBA" id="ARBA00022723"/>
    </source>
</evidence>
<dbReference type="RefSeq" id="XP_031025779.1">
    <property type="nucleotide sequence ID" value="XM_031168213.1"/>
</dbReference>
<dbReference type="Pfam" id="PF04227">
    <property type="entry name" value="Indigoidine_A"/>
    <property type="match status" value="1"/>
</dbReference>
<evidence type="ECO:0000256" key="5">
    <source>
        <dbReference type="ARBA" id="ARBA00023211"/>
    </source>
</evidence>
<dbReference type="STRING" id="1806994.A0A507C6K3"/>
<name>A0A507C6K3_9FUNG</name>
<keyword evidence="7" id="KW-0326">Glycosidase</keyword>
<dbReference type="Proteomes" id="UP000319731">
    <property type="component" value="Unassembled WGS sequence"/>
</dbReference>
<keyword evidence="2" id="KW-0479">Metal-binding</keyword>
<dbReference type="SUPFAM" id="SSF110581">
    <property type="entry name" value="Indigoidine synthase A-like"/>
    <property type="match status" value="1"/>
</dbReference>
<organism evidence="9 10">
    <name type="scientific">Synchytrium microbalum</name>
    <dbReference type="NCBI Taxonomy" id="1806994"/>
    <lineage>
        <taxon>Eukaryota</taxon>
        <taxon>Fungi</taxon>
        <taxon>Fungi incertae sedis</taxon>
        <taxon>Chytridiomycota</taxon>
        <taxon>Chytridiomycota incertae sedis</taxon>
        <taxon>Chytridiomycetes</taxon>
        <taxon>Synchytriales</taxon>
        <taxon>Synchytriaceae</taxon>
        <taxon>Synchytrium</taxon>
    </lineage>
</organism>
<keyword evidence="10" id="KW-1185">Reference proteome</keyword>
<dbReference type="GO" id="GO:0046872">
    <property type="term" value="F:metal ion binding"/>
    <property type="evidence" value="ECO:0007669"/>
    <property type="project" value="UniProtKB-KW"/>
</dbReference>
<dbReference type="PROSITE" id="PS00583">
    <property type="entry name" value="PFKB_KINASES_1"/>
    <property type="match status" value="1"/>
</dbReference>
<keyword evidence="5" id="KW-0464">Manganese</keyword>
<keyword evidence="1" id="KW-0808">Transferase</keyword>